<dbReference type="PANTHER" id="PTHR22895">
    <property type="entry name" value="ARMADILLO REPEAT-CONTAINING PROTEIN 6"/>
    <property type="match status" value="1"/>
</dbReference>
<name>A0A2K6SPE8_SAIBB</name>
<keyword evidence="1" id="KW-0677">Repeat</keyword>
<dbReference type="SMART" id="SM00185">
    <property type="entry name" value="ARM"/>
    <property type="match status" value="3"/>
</dbReference>
<sequence>MTFDNNMCMSISHAHNHAKMIVQENRGLKVLIEATKAFLDNPGILSELCGTLSRLAVRNELCQEVVDLGGLSILVSLLSDCSDHQKLLKQLLSNDDVKDTIVHAGGMGSIVAAMTWHQDSPQVCEQSCTAQSILALRKPNNSRIIVEGGGVVAALQAMKAHPQEAGMQKQVCIRAFSKPFLDLGAEALVTKAQSNHRNCEDMAKAALRDLELWTGQRGHLAP</sequence>
<evidence type="ECO:0000313" key="3">
    <source>
        <dbReference type="Proteomes" id="UP000233220"/>
    </source>
</evidence>
<reference evidence="2" key="2">
    <citation type="submission" date="2025-09" db="UniProtKB">
        <authorList>
            <consortium name="Ensembl"/>
        </authorList>
    </citation>
    <scope>IDENTIFICATION</scope>
</reference>
<accession>A0A2K6SPE8</accession>
<dbReference type="InterPro" id="IPR000225">
    <property type="entry name" value="Armadillo"/>
</dbReference>
<proteinExistence type="predicted"/>
<dbReference type="Proteomes" id="UP000233220">
    <property type="component" value="Unplaced"/>
</dbReference>
<reference evidence="2" key="1">
    <citation type="submission" date="2025-08" db="UniProtKB">
        <authorList>
            <consortium name="Ensembl"/>
        </authorList>
    </citation>
    <scope>IDENTIFICATION</scope>
</reference>
<dbReference type="AlphaFoldDB" id="A0A2K6SPE8"/>
<dbReference type="Gene3D" id="1.25.10.10">
    <property type="entry name" value="Leucine-rich Repeat Variant"/>
    <property type="match status" value="2"/>
</dbReference>
<keyword evidence="3" id="KW-1185">Reference proteome</keyword>
<evidence type="ECO:0008006" key="4">
    <source>
        <dbReference type="Google" id="ProtNLM"/>
    </source>
</evidence>
<evidence type="ECO:0000256" key="1">
    <source>
        <dbReference type="ARBA" id="ARBA00022737"/>
    </source>
</evidence>
<dbReference type="GO" id="GO:0002244">
    <property type="term" value="P:hematopoietic progenitor cell differentiation"/>
    <property type="evidence" value="ECO:0007669"/>
    <property type="project" value="TreeGrafter"/>
</dbReference>
<dbReference type="InterPro" id="IPR016024">
    <property type="entry name" value="ARM-type_fold"/>
</dbReference>
<dbReference type="GeneTree" id="ENSGT00390000002913"/>
<dbReference type="SUPFAM" id="SSF48371">
    <property type="entry name" value="ARM repeat"/>
    <property type="match status" value="1"/>
</dbReference>
<dbReference type="InterPro" id="IPR011989">
    <property type="entry name" value="ARM-like"/>
</dbReference>
<dbReference type="OMA" id="MACNDAV"/>
<protein>
    <recommendedName>
        <fullName evidence="4">Armadillo repeat containing 6</fullName>
    </recommendedName>
</protein>
<dbReference type="Ensembl" id="ENSSBOT00000026015.1">
    <property type="protein sequence ID" value="ENSSBOP00000009253.1"/>
    <property type="gene ID" value="ENSSBOG00000021507.1"/>
</dbReference>
<dbReference type="PANTHER" id="PTHR22895:SF0">
    <property type="entry name" value="ARMADILLO REPEAT-CONTAINING PROTEIN 6"/>
    <property type="match status" value="1"/>
</dbReference>
<evidence type="ECO:0000313" key="2">
    <source>
        <dbReference type="Ensembl" id="ENSSBOP00000009253.1"/>
    </source>
</evidence>
<organism evidence="2 3">
    <name type="scientific">Saimiri boliviensis boliviensis</name>
    <name type="common">Bolivian squirrel monkey</name>
    <dbReference type="NCBI Taxonomy" id="39432"/>
    <lineage>
        <taxon>Eukaryota</taxon>
        <taxon>Metazoa</taxon>
        <taxon>Chordata</taxon>
        <taxon>Craniata</taxon>
        <taxon>Vertebrata</taxon>
        <taxon>Euteleostomi</taxon>
        <taxon>Mammalia</taxon>
        <taxon>Eutheria</taxon>
        <taxon>Euarchontoglires</taxon>
        <taxon>Primates</taxon>
        <taxon>Haplorrhini</taxon>
        <taxon>Platyrrhini</taxon>
        <taxon>Cebidae</taxon>
        <taxon>Saimiriinae</taxon>
        <taxon>Saimiri</taxon>
    </lineage>
</organism>